<comment type="caution">
    <text evidence="7">The sequence shown here is derived from an EMBL/GenBank/DDBJ whole genome shotgun (WGS) entry which is preliminary data.</text>
</comment>
<dbReference type="PANTHER" id="PTHR30448">
    <property type="entry name" value="RNASE ADAPTER PROTEIN RAPZ"/>
    <property type="match status" value="1"/>
</dbReference>
<keyword evidence="8" id="KW-1185">Reference proteome</keyword>
<reference evidence="7 8" key="1">
    <citation type="submission" date="2022-12" db="EMBL/GenBank/DDBJ databases">
        <title>Dasania phycosphaerae sp. nov., isolated from particulate material of the south coast of Korea.</title>
        <authorList>
            <person name="Jiang Y."/>
        </authorList>
    </citation>
    <scope>NUCLEOTIDE SEQUENCE [LARGE SCALE GENOMIC DNA]</scope>
    <source>
        <strain evidence="7 8">GY-19</strain>
    </source>
</reference>
<dbReference type="GO" id="GO:0005524">
    <property type="term" value="F:ATP binding"/>
    <property type="evidence" value="ECO:0007669"/>
    <property type="project" value="UniProtKB-UniRule"/>
</dbReference>
<dbReference type="AlphaFoldDB" id="A0A9J6RIG0"/>
<organism evidence="7 8">
    <name type="scientific">Dasania phycosphaerae</name>
    <dbReference type="NCBI Taxonomy" id="2950436"/>
    <lineage>
        <taxon>Bacteria</taxon>
        <taxon>Pseudomonadati</taxon>
        <taxon>Pseudomonadota</taxon>
        <taxon>Gammaproteobacteria</taxon>
        <taxon>Cellvibrionales</taxon>
        <taxon>Spongiibacteraceae</taxon>
        <taxon>Dasania</taxon>
    </lineage>
</organism>
<dbReference type="InterPro" id="IPR053931">
    <property type="entry name" value="RapZ_C"/>
</dbReference>
<dbReference type="PIRSF" id="PIRSF005052">
    <property type="entry name" value="P-loopkin"/>
    <property type="match status" value="1"/>
</dbReference>
<accession>A0A9J6RIG0</accession>
<dbReference type="GO" id="GO:0005525">
    <property type="term" value="F:GTP binding"/>
    <property type="evidence" value="ECO:0007669"/>
    <property type="project" value="UniProtKB-UniRule"/>
</dbReference>
<name>A0A9J6RIG0_9GAMM</name>
<dbReference type="Pfam" id="PF22740">
    <property type="entry name" value="PapZ_C"/>
    <property type="match status" value="1"/>
</dbReference>
<dbReference type="Pfam" id="PF03668">
    <property type="entry name" value="RapZ-like_N"/>
    <property type="match status" value="1"/>
</dbReference>
<dbReference type="PANTHER" id="PTHR30448:SF0">
    <property type="entry name" value="RNASE ADAPTER PROTEIN RAPZ"/>
    <property type="match status" value="1"/>
</dbReference>
<dbReference type="NCBIfam" id="NF003828">
    <property type="entry name" value="PRK05416.1"/>
    <property type="match status" value="1"/>
</dbReference>
<dbReference type="HAMAP" id="MF_00636">
    <property type="entry name" value="RapZ_like"/>
    <property type="match status" value="1"/>
</dbReference>
<feature type="binding site" evidence="4">
    <location>
        <begin position="60"/>
        <end position="63"/>
    </location>
    <ligand>
        <name>GTP</name>
        <dbReference type="ChEBI" id="CHEBI:37565"/>
    </ligand>
</feature>
<feature type="domain" description="RapZ-like N-terminal" evidence="5">
    <location>
        <begin position="1"/>
        <end position="158"/>
    </location>
</feature>
<gene>
    <name evidence="7" type="primary">rapZ</name>
    <name evidence="7" type="ORF">O0V09_02235</name>
</gene>
<dbReference type="Proteomes" id="UP001069090">
    <property type="component" value="Unassembled WGS sequence"/>
</dbReference>
<evidence type="ECO:0000256" key="2">
    <source>
        <dbReference type="ARBA" id="ARBA00022840"/>
    </source>
</evidence>
<evidence type="ECO:0000313" key="8">
    <source>
        <dbReference type="Proteomes" id="UP001069090"/>
    </source>
</evidence>
<proteinExistence type="inferred from homology"/>
<dbReference type="EMBL" id="JAPTGG010000001">
    <property type="protein sequence ID" value="MCZ0863999.1"/>
    <property type="molecule type" value="Genomic_DNA"/>
</dbReference>
<evidence type="ECO:0000259" key="5">
    <source>
        <dbReference type="Pfam" id="PF03668"/>
    </source>
</evidence>
<evidence type="ECO:0000256" key="4">
    <source>
        <dbReference type="HAMAP-Rule" id="MF_00636"/>
    </source>
</evidence>
<evidence type="ECO:0000256" key="1">
    <source>
        <dbReference type="ARBA" id="ARBA00022741"/>
    </source>
</evidence>
<feature type="domain" description="RapZ C-terminal" evidence="6">
    <location>
        <begin position="165"/>
        <end position="283"/>
    </location>
</feature>
<keyword evidence="1 4" id="KW-0547">Nucleotide-binding</keyword>
<dbReference type="InterPro" id="IPR053930">
    <property type="entry name" value="RapZ-like_N"/>
</dbReference>
<dbReference type="RefSeq" id="WP_258330144.1">
    <property type="nucleotide sequence ID" value="NZ_JAPTGG010000001.1"/>
</dbReference>
<keyword evidence="2 4" id="KW-0067">ATP-binding</keyword>
<evidence type="ECO:0000259" key="6">
    <source>
        <dbReference type="Pfam" id="PF22740"/>
    </source>
</evidence>
<keyword evidence="3 4" id="KW-0342">GTP-binding</keyword>
<protein>
    <submittedName>
        <fullName evidence="7">RNase adapter RapZ</fullName>
    </submittedName>
</protein>
<evidence type="ECO:0000256" key="3">
    <source>
        <dbReference type="ARBA" id="ARBA00023134"/>
    </source>
</evidence>
<dbReference type="InterPro" id="IPR005337">
    <property type="entry name" value="RapZ-like"/>
</dbReference>
<sequence length="287" mass="32365">MRLIIISGRSGSGKSSALNLLEDEGYYCIDNLPVALIPDLVTHLKKGGHPSGDKVALCIDARNSSSDLTVLTYLVEGEHPGVDIEVIYLDADNDKLIKRFSETRRRHPLSNKEIGLAEAINREQKMLEPIANIATLTIDSSDMSLHDLRDAIKSRLVDKKGSSISIQFQSFGFKHRIPNDADLVYDIRILPNPHWDPALRILTGLDQPVIDFLDGQAQVDSMYEDIRGYLEKWLPAYQDSNRSYITIAIGCTGGQHRSVYMVERLAKYFASRFDNVQVRHREMPKQN</sequence>
<evidence type="ECO:0000313" key="7">
    <source>
        <dbReference type="EMBL" id="MCZ0863999.1"/>
    </source>
</evidence>
<dbReference type="SUPFAM" id="SSF52540">
    <property type="entry name" value="P-loop containing nucleoside triphosphate hydrolases"/>
    <property type="match status" value="1"/>
</dbReference>
<feature type="binding site" evidence="4">
    <location>
        <begin position="8"/>
        <end position="15"/>
    </location>
    <ligand>
        <name>ATP</name>
        <dbReference type="ChEBI" id="CHEBI:30616"/>
    </ligand>
</feature>
<dbReference type="InterPro" id="IPR027417">
    <property type="entry name" value="P-loop_NTPase"/>
</dbReference>
<dbReference type="Gene3D" id="3.40.50.300">
    <property type="entry name" value="P-loop containing nucleotide triphosphate hydrolases"/>
    <property type="match status" value="1"/>
</dbReference>